<comment type="caution">
    <text evidence="2">The sequence shown here is derived from an EMBL/GenBank/DDBJ whole genome shotgun (WGS) entry which is preliminary data.</text>
</comment>
<accession>A0ABS8NL44</accession>
<dbReference type="EMBL" id="JAJKFW010000025">
    <property type="protein sequence ID" value="MCC9644094.1"/>
    <property type="molecule type" value="Genomic_DNA"/>
</dbReference>
<evidence type="ECO:0000313" key="3">
    <source>
        <dbReference type="Proteomes" id="UP001430306"/>
    </source>
</evidence>
<evidence type="ECO:0008006" key="4">
    <source>
        <dbReference type="Google" id="ProtNLM"/>
    </source>
</evidence>
<protein>
    <recommendedName>
        <fullName evidence="4">Secreted protein</fullName>
    </recommendedName>
</protein>
<name>A0ABS8NL44_9BACT</name>
<feature type="chain" id="PRO_5046151707" description="Secreted protein" evidence="1">
    <location>
        <begin position="19"/>
        <end position="58"/>
    </location>
</feature>
<sequence>MIKRNLACLLLAAPLLFAVGCGSGGPTNIVDDTNAEQIAEYEAALAEADAMTEGYEGE</sequence>
<dbReference type="PROSITE" id="PS51257">
    <property type="entry name" value="PROKAR_LIPOPROTEIN"/>
    <property type="match status" value="1"/>
</dbReference>
<gene>
    <name evidence="2" type="ORF">LOC71_17565</name>
</gene>
<proteinExistence type="predicted"/>
<dbReference type="RefSeq" id="WP_230275185.1">
    <property type="nucleotide sequence ID" value="NZ_JAJKFW010000025.1"/>
</dbReference>
<evidence type="ECO:0000313" key="2">
    <source>
        <dbReference type="EMBL" id="MCC9644094.1"/>
    </source>
</evidence>
<dbReference type="Proteomes" id="UP001430306">
    <property type="component" value="Unassembled WGS sequence"/>
</dbReference>
<keyword evidence="3" id="KW-1185">Reference proteome</keyword>
<reference evidence="2" key="1">
    <citation type="submission" date="2021-11" db="EMBL/GenBank/DDBJ databases">
        <title>Genome sequence.</title>
        <authorList>
            <person name="Sun Q."/>
        </authorList>
    </citation>
    <scope>NUCLEOTIDE SEQUENCE</scope>
    <source>
        <strain evidence="2">JC740</strain>
    </source>
</reference>
<feature type="signal peptide" evidence="1">
    <location>
        <begin position="1"/>
        <end position="18"/>
    </location>
</feature>
<keyword evidence="1" id="KW-0732">Signal</keyword>
<organism evidence="2 3">
    <name type="scientific">Rhodopirellula halodulae</name>
    <dbReference type="NCBI Taxonomy" id="2894198"/>
    <lineage>
        <taxon>Bacteria</taxon>
        <taxon>Pseudomonadati</taxon>
        <taxon>Planctomycetota</taxon>
        <taxon>Planctomycetia</taxon>
        <taxon>Pirellulales</taxon>
        <taxon>Pirellulaceae</taxon>
        <taxon>Rhodopirellula</taxon>
    </lineage>
</organism>
<evidence type="ECO:0000256" key="1">
    <source>
        <dbReference type="SAM" id="SignalP"/>
    </source>
</evidence>